<evidence type="ECO:0000313" key="1">
    <source>
        <dbReference type="EMBL" id="GBN04750.1"/>
    </source>
</evidence>
<accession>A0A4Y2KRU5</accession>
<gene>
    <name evidence="1" type="ORF">AVEN_63723_1</name>
</gene>
<dbReference type="OrthoDB" id="10006939at2759"/>
<name>A0A4Y2KRU5_ARAVE</name>
<reference evidence="1 2" key="1">
    <citation type="journal article" date="2019" name="Sci. Rep.">
        <title>Orb-weaving spider Araneus ventricosus genome elucidates the spidroin gene catalogue.</title>
        <authorList>
            <person name="Kono N."/>
            <person name="Nakamura H."/>
            <person name="Ohtoshi R."/>
            <person name="Moran D.A.P."/>
            <person name="Shinohara A."/>
            <person name="Yoshida Y."/>
            <person name="Fujiwara M."/>
            <person name="Mori M."/>
            <person name="Tomita M."/>
            <person name="Arakawa K."/>
        </authorList>
    </citation>
    <scope>NUCLEOTIDE SEQUENCE [LARGE SCALE GENOMIC DNA]</scope>
</reference>
<organism evidence="1 2">
    <name type="scientific">Araneus ventricosus</name>
    <name type="common">Orbweaver spider</name>
    <name type="synonym">Epeira ventricosa</name>
    <dbReference type="NCBI Taxonomy" id="182803"/>
    <lineage>
        <taxon>Eukaryota</taxon>
        <taxon>Metazoa</taxon>
        <taxon>Ecdysozoa</taxon>
        <taxon>Arthropoda</taxon>
        <taxon>Chelicerata</taxon>
        <taxon>Arachnida</taxon>
        <taxon>Araneae</taxon>
        <taxon>Araneomorphae</taxon>
        <taxon>Entelegynae</taxon>
        <taxon>Araneoidea</taxon>
        <taxon>Araneidae</taxon>
        <taxon>Araneus</taxon>
    </lineage>
</organism>
<keyword evidence="2" id="KW-1185">Reference proteome</keyword>
<evidence type="ECO:0000313" key="2">
    <source>
        <dbReference type="Proteomes" id="UP000499080"/>
    </source>
</evidence>
<dbReference type="Proteomes" id="UP000499080">
    <property type="component" value="Unassembled WGS sequence"/>
</dbReference>
<comment type="caution">
    <text evidence="1">The sequence shown here is derived from an EMBL/GenBank/DDBJ whole genome shotgun (WGS) entry which is preliminary data.</text>
</comment>
<protein>
    <submittedName>
        <fullName evidence="1">Uncharacterized protein</fullName>
    </submittedName>
</protein>
<sequence length="168" mass="19014">MPHHNRQCVWNPSYRLSIPKPLSLCIALAILFTRFESMRFLSLGAHMKDLVYKKKPTDLISLKRSITDSFASIKSKTLGLATDNFVTSLGYFDPSRIIPQASQKTVAITFPTDGTVFTFWRQISLLKPILLVAALSQPDKDGSRFHPLLQNNAKVPIDSAEKSYKLFW</sequence>
<dbReference type="AlphaFoldDB" id="A0A4Y2KRU5"/>
<dbReference type="EMBL" id="BGPR01004912">
    <property type="protein sequence ID" value="GBN04750.1"/>
    <property type="molecule type" value="Genomic_DNA"/>
</dbReference>
<proteinExistence type="predicted"/>